<dbReference type="Gene3D" id="3.40.50.1000">
    <property type="entry name" value="HAD superfamily/HAD-like"/>
    <property type="match status" value="1"/>
</dbReference>
<evidence type="ECO:0000313" key="3">
    <source>
        <dbReference type="Proteomes" id="UP000799537"/>
    </source>
</evidence>
<organism evidence="2 3">
    <name type="scientific">Zasmidium cellare ATCC 36951</name>
    <dbReference type="NCBI Taxonomy" id="1080233"/>
    <lineage>
        <taxon>Eukaryota</taxon>
        <taxon>Fungi</taxon>
        <taxon>Dikarya</taxon>
        <taxon>Ascomycota</taxon>
        <taxon>Pezizomycotina</taxon>
        <taxon>Dothideomycetes</taxon>
        <taxon>Dothideomycetidae</taxon>
        <taxon>Mycosphaerellales</taxon>
        <taxon>Mycosphaerellaceae</taxon>
        <taxon>Zasmidium</taxon>
    </lineage>
</organism>
<dbReference type="Proteomes" id="UP000799537">
    <property type="component" value="Unassembled WGS sequence"/>
</dbReference>
<sequence>MAKHVVFDIVGTLVSFEAFYNRIDETIGEKLRANGIPAQLFGAFWMTSAELEFTFLSISSRHRSYKDVMKAVFYRSLGFAGIKDPRAFATDEERDKCQEGYSLLALREGAKECIEILRKNDFQVWCLTTADIARVQGYFQRGGVDMPADAFVSCDSQGVAKPALAAYKPIFEKLGKEDQKWFAAAHMWDVSAARQVGFKVDISQFNGPQFHANSAQGAYCSAYEKEDCLEIFGGEMEVMADTLVEMAQKLVQ</sequence>
<protein>
    <recommendedName>
        <fullName evidence="4">2-haloalkanoic acid dehalogenase</fullName>
    </recommendedName>
</protein>
<dbReference type="InterPro" id="IPR036412">
    <property type="entry name" value="HAD-like_sf"/>
</dbReference>
<reference evidence="2" key="1">
    <citation type="journal article" date="2020" name="Stud. Mycol.">
        <title>101 Dothideomycetes genomes: a test case for predicting lifestyles and emergence of pathogens.</title>
        <authorList>
            <person name="Haridas S."/>
            <person name="Albert R."/>
            <person name="Binder M."/>
            <person name="Bloem J."/>
            <person name="Labutti K."/>
            <person name="Salamov A."/>
            <person name="Andreopoulos B."/>
            <person name="Baker S."/>
            <person name="Barry K."/>
            <person name="Bills G."/>
            <person name="Bluhm B."/>
            <person name="Cannon C."/>
            <person name="Castanera R."/>
            <person name="Culley D."/>
            <person name="Daum C."/>
            <person name="Ezra D."/>
            <person name="Gonzalez J."/>
            <person name="Henrissat B."/>
            <person name="Kuo A."/>
            <person name="Liang C."/>
            <person name="Lipzen A."/>
            <person name="Lutzoni F."/>
            <person name="Magnuson J."/>
            <person name="Mondo S."/>
            <person name="Nolan M."/>
            <person name="Ohm R."/>
            <person name="Pangilinan J."/>
            <person name="Park H.-J."/>
            <person name="Ramirez L."/>
            <person name="Alfaro M."/>
            <person name="Sun H."/>
            <person name="Tritt A."/>
            <person name="Yoshinaga Y."/>
            <person name="Zwiers L.-H."/>
            <person name="Turgeon B."/>
            <person name="Goodwin S."/>
            <person name="Spatafora J."/>
            <person name="Crous P."/>
            <person name="Grigoriev I."/>
        </authorList>
    </citation>
    <scope>NUCLEOTIDE SEQUENCE</scope>
    <source>
        <strain evidence="2">ATCC 36951</strain>
    </source>
</reference>
<dbReference type="EMBL" id="ML993579">
    <property type="protein sequence ID" value="KAF2173594.1"/>
    <property type="molecule type" value="Genomic_DNA"/>
</dbReference>
<dbReference type="Gene3D" id="1.10.150.240">
    <property type="entry name" value="Putative phosphatase, domain 2"/>
    <property type="match status" value="1"/>
</dbReference>
<dbReference type="PANTHER" id="PTHR43316">
    <property type="entry name" value="HYDROLASE, HALOACID DELAHOGENASE-RELATED"/>
    <property type="match status" value="1"/>
</dbReference>
<name>A0A6A6D2F0_ZASCE</name>
<accession>A0A6A6D2F0</accession>
<keyword evidence="3" id="KW-1185">Reference proteome</keyword>
<gene>
    <name evidence="2" type="ORF">M409DRAFT_15872</name>
</gene>
<keyword evidence="1" id="KW-0378">Hydrolase</keyword>
<dbReference type="OrthoDB" id="2363873at2759"/>
<evidence type="ECO:0000313" key="2">
    <source>
        <dbReference type="EMBL" id="KAF2173594.1"/>
    </source>
</evidence>
<evidence type="ECO:0000256" key="1">
    <source>
        <dbReference type="ARBA" id="ARBA00022801"/>
    </source>
</evidence>
<dbReference type="PANTHER" id="PTHR43316:SF4">
    <property type="entry name" value="ACID DEHALOGENASE, PUTATIVE (AFU_ORTHOLOGUE AFUA_8G05870)-RELATED"/>
    <property type="match status" value="1"/>
</dbReference>
<dbReference type="SUPFAM" id="SSF56784">
    <property type="entry name" value="HAD-like"/>
    <property type="match status" value="1"/>
</dbReference>
<dbReference type="InterPro" id="IPR023198">
    <property type="entry name" value="PGP-like_dom2"/>
</dbReference>
<dbReference type="GeneID" id="54556654"/>
<dbReference type="AlphaFoldDB" id="A0A6A6D2F0"/>
<dbReference type="GO" id="GO:0016787">
    <property type="term" value="F:hydrolase activity"/>
    <property type="evidence" value="ECO:0007669"/>
    <property type="project" value="UniProtKB-KW"/>
</dbReference>
<evidence type="ECO:0008006" key="4">
    <source>
        <dbReference type="Google" id="ProtNLM"/>
    </source>
</evidence>
<dbReference type="Pfam" id="PF00702">
    <property type="entry name" value="Hydrolase"/>
    <property type="match status" value="1"/>
</dbReference>
<dbReference type="InterPro" id="IPR023214">
    <property type="entry name" value="HAD_sf"/>
</dbReference>
<proteinExistence type="predicted"/>
<dbReference type="InterPro" id="IPR051540">
    <property type="entry name" value="S-2-haloacid_dehalogenase"/>
</dbReference>
<dbReference type="RefSeq" id="XP_033674483.1">
    <property type="nucleotide sequence ID" value="XM_033803382.1"/>
</dbReference>